<evidence type="ECO:0000313" key="10">
    <source>
        <dbReference type="Proteomes" id="UP001241056"/>
    </source>
</evidence>
<gene>
    <name evidence="9" type="ORF">QEZ41_11550</name>
</gene>
<dbReference type="PANTHER" id="PTHR47870:SF1">
    <property type="entry name" value="CYTOCHROME C-TYPE BIOGENESIS PROTEIN CCMH"/>
    <property type="match status" value="1"/>
</dbReference>
<feature type="domain" description="CcmH/CycL/Ccl2/NrfF N-terminal" evidence="8">
    <location>
        <begin position="9"/>
        <end position="152"/>
    </location>
</feature>
<dbReference type="PANTHER" id="PTHR47870">
    <property type="entry name" value="CYTOCHROME C-TYPE BIOGENESIS PROTEIN CCMH"/>
    <property type="match status" value="1"/>
</dbReference>
<sequence length="160" mass="18310">MKTFLVSLLLSFACVFPAAAAIDTYEFDTKADQERFRSLIEELRCPKCQNQNIADSDAEISLDMRDLTYRMMIEDGKTNDEIVAYLVDRYGDFVRYKPPVDKRTLLLWYGPFALLALALLILVVVVARRRKAVTALGENALSAAEQQRIQQLIEQTRENK</sequence>
<comment type="caution">
    <text evidence="9">The sequence shown here is derived from an EMBL/GenBank/DDBJ whole genome shotgun (WGS) entry which is preliminary data.</text>
</comment>
<evidence type="ECO:0000256" key="2">
    <source>
        <dbReference type="ARBA" id="ARBA00022617"/>
    </source>
</evidence>
<feature type="chain" id="PRO_5044975161" description="Cytochrome c-type biogenesis protein" evidence="7">
    <location>
        <begin position="21"/>
        <end position="160"/>
    </location>
</feature>
<keyword evidence="2 7" id="KW-0349">Heme</keyword>
<evidence type="ECO:0000259" key="8">
    <source>
        <dbReference type="Pfam" id="PF03918"/>
    </source>
</evidence>
<proteinExistence type="inferred from homology"/>
<keyword evidence="6 7" id="KW-0408">Iron</keyword>
<accession>A0ABT7SRT0</accession>
<dbReference type="EMBL" id="JAUCDY010000019">
    <property type="protein sequence ID" value="MDM7858898.1"/>
    <property type="molecule type" value="Genomic_DNA"/>
</dbReference>
<dbReference type="InterPro" id="IPR005616">
    <property type="entry name" value="CcmH/CycL/Ccl2/NrfF_N"/>
</dbReference>
<organism evidence="9 10">
    <name type="scientific">Thiopseudomonas acetoxidans</name>
    <dbReference type="NCBI Taxonomy" id="3041622"/>
    <lineage>
        <taxon>Bacteria</taxon>
        <taxon>Pseudomonadati</taxon>
        <taxon>Pseudomonadota</taxon>
        <taxon>Gammaproteobacteria</taxon>
        <taxon>Pseudomonadales</taxon>
        <taxon>Pseudomonadaceae</taxon>
        <taxon>Thiopseudomonas</taxon>
    </lineage>
</organism>
<comment type="similarity">
    <text evidence="1 7">Belongs to the CcmH/CycL/Ccl2/NrfF family.</text>
</comment>
<evidence type="ECO:0000256" key="1">
    <source>
        <dbReference type="ARBA" id="ARBA00010342"/>
    </source>
</evidence>
<feature type="transmembrane region" description="Helical" evidence="7">
    <location>
        <begin position="106"/>
        <end position="127"/>
    </location>
</feature>
<evidence type="ECO:0000256" key="7">
    <source>
        <dbReference type="RuleBase" id="RU364112"/>
    </source>
</evidence>
<feature type="signal peptide" evidence="7">
    <location>
        <begin position="1"/>
        <end position="20"/>
    </location>
</feature>
<reference evidence="9 10" key="1">
    <citation type="submission" date="2023-06" db="EMBL/GenBank/DDBJ databases">
        <title>Thiopseudomonas sp. CY1220 draft genome sequence.</title>
        <authorList>
            <person name="Zhao G."/>
            <person name="An M."/>
        </authorList>
    </citation>
    <scope>NUCLEOTIDE SEQUENCE [LARGE SCALE GENOMIC DNA]</scope>
    <source>
        <strain evidence="9 10">CY1220</strain>
    </source>
</reference>
<dbReference type="Pfam" id="PF03918">
    <property type="entry name" value="CcmH"/>
    <property type="match status" value="1"/>
</dbReference>
<dbReference type="Gene3D" id="1.10.8.640">
    <property type="entry name" value="Cytochrome C biogenesis protein"/>
    <property type="match status" value="1"/>
</dbReference>
<evidence type="ECO:0000313" key="9">
    <source>
        <dbReference type="EMBL" id="MDM7858898.1"/>
    </source>
</evidence>
<keyword evidence="4 7" id="KW-0732">Signal</keyword>
<evidence type="ECO:0000256" key="6">
    <source>
        <dbReference type="ARBA" id="ARBA00023004"/>
    </source>
</evidence>
<name>A0ABT7SRT0_9GAMM</name>
<keyword evidence="10" id="KW-1185">Reference proteome</keyword>
<dbReference type="Proteomes" id="UP001241056">
    <property type="component" value="Unassembled WGS sequence"/>
</dbReference>
<dbReference type="InterPro" id="IPR051263">
    <property type="entry name" value="C-type_cytochrome_biogenesis"/>
</dbReference>
<dbReference type="CDD" id="cd16378">
    <property type="entry name" value="CcmH_N"/>
    <property type="match status" value="1"/>
</dbReference>
<keyword evidence="7" id="KW-0472">Membrane</keyword>
<protein>
    <recommendedName>
        <fullName evidence="7">Cytochrome c-type biogenesis protein</fullName>
    </recommendedName>
</protein>
<dbReference type="RefSeq" id="WP_289411749.1">
    <property type="nucleotide sequence ID" value="NZ_JAUCDY010000019.1"/>
</dbReference>
<comment type="function">
    <text evidence="7">Possible subunit of a heme lyase.</text>
</comment>
<evidence type="ECO:0000256" key="5">
    <source>
        <dbReference type="ARBA" id="ARBA00022748"/>
    </source>
</evidence>
<keyword evidence="5" id="KW-0201">Cytochrome c-type biogenesis</keyword>
<evidence type="ECO:0000256" key="4">
    <source>
        <dbReference type="ARBA" id="ARBA00022729"/>
    </source>
</evidence>
<dbReference type="InterPro" id="IPR038297">
    <property type="entry name" value="CcmH/CycL/NrfF/Ccl2_sf"/>
</dbReference>
<keyword evidence="7" id="KW-0812">Transmembrane</keyword>
<keyword evidence="7" id="KW-1133">Transmembrane helix</keyword>
<evidence type="ECO:0000256" key="3">
    <source>
        <dbReference type="ARBA" id="ARBA00022723"/>
    </source>
</evidence>
<keyword evidence="3 7" id="KW-0479">Metal-binding</keyword>